<evidence type="ECO:0000259" key="5">
    <source>
        <dbReference type="PROSITE" id="PS51078"/>
    </source>
</evidence>
<keyword evidence="3" id="KW-0804">Transcription</keyword>
<name>A0A844YWX9_9SPHN</name>
<evidence type="ECO:0000313" key="7">
    <source>
        <dbReference type="Proteomes" id="UP000466966"/>
    </source>
</evidence>
<dbReference type="EMBL" id="WTYV01000006">
    <property type="protein sequence ID" value="MXO72845.1"/>
    <property type="molecule type" value="Genomic_DNA"/>
</dbReference>
<keyword evidence="7" id="KW-1185">Reference proteome</keyword>
<feature type="domain" description="HTH iclR-type" evidence="4">
    <location>
        <begin position="21"/>
        <end position="82"/>
    </location>
</feature>
<sequence length="247" mass="26938">MKNIDPQGGRDNQVTGSKGGVAAVDRAFAIISAFTHRKPVLSLAEISRNTGLYKSTILRLLGSLEKSLFVVQRADGHYQLGPAVLDLSSIYQDSFDLRQFVQPTLERLVETTGEGASFFIRAGDEQMCLFRVDGNQTIRDYTIRLGDRRPIDKGASSQAFRRFETVQGPYTVDDLVFSSFGTVTPEMAALAVPVFGQGNDLVGVLTLSGPTSRMNEERAKTLGPQLADQAVTLSRMLGAQSGLFRDI</sequence>
<dbReference type="PROSITE" id="PS51078">
    <property type="entry name" value="ICLR_ED"/>
    <property type="match status" value="1"/>
</dbReference>
<dbReference type="AlphaFoldDB" id="A0A844YWX9"/>
<protein>
    <submittedName>
        <fullName evidence="6">Helix-turn-helix domain-containing protein</fullName>
    </submittedName>
</protein>
<dbReference type="PANTHER" id="PTHR30136:SF39">
    <property type="entry name" value="TRANSCRIPTIONAL REGULATORY PROTEIN"/>
    <property type="match status" value="1"/>
</dbReference>
<dbReference type="PROSITE" id="PS51077">
    <property type="entry name" value="HTH_ICLR"/>
    <property type="match status" value="1"/>
</dbReference>
<dbReference type="InterPro" id="IPR050707">
    <property type="entry name" value="HTH_MetabolicPath_Reg"/>
</dbReference>
<evidence type="ECO:0000256" key="2">
    <source>
        <dbReference type="ARBA" id="ARBA00023125"/>
    </source>
</evidence>
<proteinExistence type="predicted"/>
<accession>A0A844YWX9</accession>
<reference evidence="6 7" key="1">
    <citation type="submission" date="2019-12" db="EMBL/GenBank/DDBJ databases">
        <title>Genomic-based taxomic classification of the family Erythrobacteraceae.</title>
        <authorList>
            <person name="Xu L."/>
        </authorList>
    </citation>
    <scope>NUCLEOTIDE SEQUENCE [LARGE SCALE GENOMIC DNA]</scope>
    <source>
        <strain evidence="6 7">M0322</strain>
    </source>
</reference>
<comment type="caution">
    <text evidence="6">The sequence shown here is derived from an EMBL/GenBank/DDBJ whole genome shotgun (WGS) entry which is preliminary data.</text>
</comment>
<dbReference type="InterPro" id="IPR014757">
    <property type="entry name" value="Tscrpt_reg_IclR_C"/>
</dbReference>
<dbReference type="GO" id="GO:0003700">
    <property type="term" value="F:DNA-binding transcription factor activity"/>
    <property type="evidence" value="ECO:0007669"/>
    <property type="project" value="TreeGrafter"/>
</dbReference>
<evidence type="ECO:0000313" key="6">
    <source>
        <dbReference type="EMBL" id="MXO72845.1"/>
    </source>
</evidence>
<dbReference type="SMART" id="SM00346">
    <property type="entry name" value="HTH_ICLR"/>
    <property type="match status" value="1"/>
</dbReference>
<keyword evidence="2" id="KW-0238">DNA-binding</keyword>
<dbReference type="SUPFAM" id="SSF46785">
    <property type="entry name" value="Winged helix' DNA-binding domain"/>
    <property type="match status" value="1"/>
</dbReference>
<feature type="domain" description="IclR-ED" evidence="5">
    <location>
        <begin position="83"/>
        <end position="239"/>
    </location>
</feature>
<dbReference type="PANTHER" id="PTHR30136">
    <property type="entry name" value="HELIX-TURN-HELIX TRANSCRIPTIONAL REGULATOR, ICLR FAMILY"/>
    <property type="match status" value="1"/>
</dbReference>
<dbReference type="GO" id="GO:0003677">
    <property type="term" value="F:DNA binding"/>
    <property type="evidence" value="ECO:0007669"/>
    <property type="project" value="UniProtKB-KW"/>
</dbReference>
<dbReference type="SUPFAM" id="SSF55781">
    <property type="entry name" value="GAF domain-like"/>
    <property type="match status" value="1"/>
</dbReference>
<organism evidence="6 7">
    <name type="scientific">Alteraurantiacibacter buctensis</name>
    <dbReference type="NCBI Taxonomy" id="1503981"/>
    <lineage>
        <taxon>Bacteria</taxon>
        <taxon>Pseudomonadati</taxon>
        <taxon>Pseudomonadota</taxon>
        <taxon>Alphaproteobacteria</taxon>
        <taxon>Sphingomonadales</taxon>
        <taxon>Erythrobacteraceae</taxon>
        <taxon>Alteraurantiacibacter</taxon>
    </lineage>
</organism>
<dbReference type="InterPro" id="IPR029016">
    <property type="entry name" value="GAF-like_dom_sf"/>
</dbReference>
<dbReference type="Gene3D" id="3.30.450.40">
    <property type="match status" value="2"/>
</dbReference>
<evidence type="ECO:0000256" key="3">
    <source>
        <dbReference type="ARBA" id="ARBA00023163"/>
    </source>
</evidence>
<keyword evidence="1" id="KW-0805">Transcription regulation</keyword>
<dbReference type="InterPro" id="IPR036390">
    <property type="entry name" value="WH_DNA-bd_sf"/>
</dbReference>
<dbReference type="Proteomes" id="UP000466966">
    <property type="component" value="Unassembled WGS sequence"/>
</dbReference>
<evidence type="ECO:0000259" key="4">
    <source>
        <dbReference type="PROSITE" id="PS51077"/>
    </source>
</evidence>
<dbReference type="Pfam" id="PF09339">
    <property type="entry name" value="HTH_IclR"/>
    <property type="match status" value="1"/>
</dbReference>
<dbReference type="GO" id="GO:0045892">
    <property type="term" value="P:negative regulation of DNA-templated transcription"/>
    <property type="evidence" value="ECO:0007669"/>
    <property type="project" value="TreeGrafter"/>
</dbReference>
<dbReference type="InterPro" id="IPR005471">
    <property type="entry name" value="Tscrpt_reg_IclR_N"/>
</dbReference>
<dbReference type="InterPro" id="IPR036388">
    <property type="entry name" value="WH-like_DNA-bd_sf"/>
</dbReference>
<evidence type="ECO:0000256" key="1">
    <source>
        <dbReference type="ARBA" id="ARBA00023015"/>
    </source>
</evidence>
<gene>
    <name evidence="6" type="ORF">GRI99_14525</name>
</gene>
<dbReference type="Gene3D" id="1.10.10.10">
    <property type="entry name" value="Winged helix-like DNA-binding domain superfamily/Winged helix DNA-binding domain"/>
    <property type="match status" value="1"/>
</dbReference>